<dbReference type="Gene3D" id="3.50.50.60">
    <property type="entry name" value="FAD/NAD(P)-binding domain"/>
    <property type="match status" value="1"/>
</dbReference>
<proteinExistence type="predicted"/>
<accession>A0A329KWM3</accession>
<dbReference type="RefSeq" id="WP_133259343.1">
    <property type="nucleotide sequence ID" value="NZ_QMEU01000008.1"/>
</dbReference>
<organism evidence="2 3">
    <name type="scientific">Mycobacterium colombiense</name>
    <dbReference type="NCBI Taxonomy" id="339268"/>
    <lineage>
        <taxon>Bacteria</taxon>
        <taxon>Bacillati</taxon>
        <taxon>Actinomycetota</taxon>
        <taxon>Actinomycetes</taxon>
        <taxon>Mycobacteriales</taxon>
        <taxon>Mycobacteriaceae</taxon>
        <taxon>Mycobacterium</taxon>
        <taxon>Mycobacterium avium complex (MAC)</taxon>
    </lineage>
</organism>
<dbReference type="SUPFAM" id="SSF51905">
    <property type="entry name" value="FAD/NAD(P)-binding domain"/>
    <property type="match status" value="1"/>
</dbReference>
<sequence>MTADTVHDVIIIGSGPAGYTAALYAARAQL</sequence>
<comment type="caution">
    <text evidence="2">The sequence shown here is derived from an EMBL/GenBank/DDBJ whole genome shotgun (WGS) entry which is preliminary data.</text>
</comment>
<feature type="domain" description="FAD/NAD(P)-binding" evidence="1">
    <location>
        <begin position="7"/>
        <end position="29"/>
    </location>
</feature>
<dbReference type="Pfam" id="PF07992">
    <property type="entry name" value="Pyr_redox_2"/>
    <property type="match status" value="1"/>
</dbReference>
<dbReference type="InterPro" id="IPR023753">
    <property type="entry name" value="FAD/NAD-binding_dom"/>
</dbReference>
<dbReference type="Proteomes" id="UP000250347">
    <property type="component" value="Unassembled WGS sequence"/>
</dbReference>
<evidence type="ECO:0000313" key="3">
    <source>
        <dbReference type="Proteomes" id="UP000250347"/>
    </source>
</evidence>
<dbReference type="GO" id="GO:0016491">
    <property type="term" value="F:oxidoreductase activity"/>
    <property type="evidence" value="ECO:0007669"/>
    <property type="project" value="InterPro"/>
</dbReference>
<evidence type="ECO:0000259" key="1">
    <source>
        <dbReference type="Pfam" id="PF07992"/>
    </source>
</evidence>
<name>A0A329KWM3_9MYCO</name>
<gene>
    <name evidence="2" type="ORF">DQP58_05050</name>
</gene>
<evidence type="ECO:0000313" key="2">
    <source>
        <dbReference type="EMBL" id="RAU98481.1"/>
    </source>
</evidence>
<dbReference type="InterPro" id="IPR036188">
    <property type="entry name" value="FAD/NAD-bd_sf"/>
</dbReference>
<dbReference type="EMBL" id="QMEU01000008">
    <property type="protein sequence ID" value="RAU98481.1"/>
    <property type="molecule type" value="Genomic_DNA"/>
</dbReference>
<reference evidence="2 3" key="1">
    <citation type="submission" date="2018-06" db="EMBL/GenBank/DDBJ databases">
        <title>NTM in soil in Japan.</title>
        <authorList>
            <person name="Ohya K."/>
        </authorList>
    </citation>
    <scope>NUCLEOTIDE SEQUENCE [LARGE SCALE GENOMIC DNA]</scope>
    <source>
        <strain evidence="2 3">GF76</strain>
    </source>
</reference>
<dbReference type="AlphaFoldDB" id="A0A329KWM3"/>
<protein>
    <recommendedName>
        <fullName evidence="1">FAD/NAD(P)-binding domain-containing protein</fullName>
    </recommendedName>
</protein>
<feature type="non-terminal residue" evidence="2">
    <location>
        <position position="30"/>
    </location>
</feature>